<sequence length="391" mass="42003">PSATLALHPMDGVFLSPTEDEFVGRIAEELEHFMAQGQHHRQGVFAKHSLNDKHPFCAARQALKLGLILARVGFFWGRKRVLGPAELLPNETSDQNPAPSPARPHRPAQPWGRGGRGARPRHTGDIHGDNSRACVGSGRITRPPRRKPDKALYVPKVTRKKANWRERDGPEEAGGDLVAGDEICPKNSTRDTQEELGKSEGGPGGVSVALGEQQEPGEEGVSSHVNADPKAEHPPCATDTPSLGNGTNSSEQEGLDKDCSESLPAGHSSPLGAGGEEQGLSCDNTVAAEGGKPLQEEDKDVADELWREVAVPAGDKEQRVTSLEDDCTAELLAEIMGNLRVKDISIERVSVACDPPGDTQLSESHLGHITEIYDFPSSLKTEDLLAMFSDF</sequence>
<dbReference type="Proteomes" id="UP000529852">
    <property type="component" value="Unassembled WGS sequence"/>
</dbReference>
<dbReference type="EMBL" id="VYZD01004385">
    <property type="protein sequence ID" value="NWR95977.1"/>
    <property type="molecule type" value="Genomic_DNA"/>
</dbReference>
<feature type="region of interest" description="Disordered" evidence="1">
    <location>
        <begin position="87"/>
        <end position="301"/>
    </location>
</feature>
<evidence type="ECO:0000313" key="2">
    <source>
        <dbReference type="EMBL" id="NWR95977.1"/>
    </source>
</evidence>
<feature type="compositionally biased region" description="Basic and acidic residues" evidence="1">
    <location>
        <begin position="188"/>
        <end position="198"/>
    </location>
</feature>
<evidence type="ECO:0000256" key="1">
    <source>
        <dbReference type="SAM" id="MobiDB-lite"/>
    </source>
</evidence>
<dbReference type="PANTHER" id="PTHR21678">
    <property type="entry name" value="GROWTH INHIBITION AND DIFFERENTIATION RELATED PROTEIN 88"/>
    <property type="match status" value="1"/>
</dbReference>
<gene>
    <name evidence="2" type="primary">R3hcc1</name>
    <name evidence="2" type="ORF">FURFIG_R06033</name>
</gene>
<accession>A0A7K5BK23</accession>
<comment type="caution">
    <text evidence="2">The sequence shown here is derived from an EMBL/GenBank/DDBJ whole genome shotgun (WGS) entry which is preliminary data.</text>
</comment>
<keyword evidence="3" id="KW-1185">Reference proteome</keyword>
<proteinExistence type="predicted"/>
<name>A0A7K5BK23_9FURN</name>
<protein>
    <submittedName>
        <fullName evidence="2">R3HC1 protein</fullName>
    </submittedName>
</protein>
<dbReference type="PANTHER" id="PTHR21678:SF6">
    <property type="entry name" value="R3H AND COILED-COIL DOMAIN-CONTAINING PROTEIN 1"/>
    <property type="match status" value="1"/>
</dbReference>
<reference evidence="2 3" key="1">
    <citation type="submission" date="2019-09" db="EMBL/GenBank/DDBJ databases">
        <title>Bird 10,000 Genomes (B10K) Project - Family phase.</title>
        <authorList>
            <person name="Zhang G."/>
        </authorList>
    </citation>
    <scope>NUCLEOTIDE SEQUENCE [LARGE SCALE GENOMIC DNA]</scope>
    <source>
        <strain evidence="2">B10K-DU-003-06</strain>
    </source>
</reference>
<feature type="compositionally biased region" description="Polar residues" evidence="1">
    <location>
        <begin position="239"/>
        <end position="252"/>
    </location>
</feature>
<feature type="non-terminal residue" evidence="2">
    <location>
        <position position="391"/>
    </location>
</feature>
<evidence type="ECO:0000313" key="3">
    <source>
        <dbReference type="Proteomes" id="UP000529852"/>
    </source>
</evidence>
<dbReference type="AlphaFoldDB" id="A0A7K5BK23"/>
<dbReference type="InterPro" id="IPR039884">
    <property type="entry name" value="R3HC1/R3HCL"/>
</dbReference>
<organism evidence="2 3">
    <name type="scientific">Furnarius figulus</name>
    <dbReference type="NCBI Taxonomy" id="463165"/>
    <lineage>
        <taxon>Eukaryota</taxon>
        <taxon>Metazoa</taxon>
        <taxon>Chordata</taxon>
        <taxon>Craniata</taxon>
        <taxon>Vertebrata</taxon>
        <taxon>Euteleostomi</taxon>
        <taxon>Archelosauria</taxon>
        <taxon>Archosauria</taxon>
        <taxon>Dinosauria</taxon>
        <taxon>Saurischia</taxon>
        <taxon>Theropoda</taxon>
        <taxon>Coelurosauria</taxon>
        <taxon>Aves</taxon>
        <taxon>Neognathae</taxon>
        <taxon>Neoaves</taxon>
        <taxon>Telluraves</taxon>
        <taxon>Australaves</taxon>
        <taxon>Passeriformes</taxon>
        <taxon>Furnariidae</taxon>
        <taxon>Furnarius</taxon>
    </lineage>
</organism>
<feature type="non-terminal residue" evidence="2">
    <location>
        <position position="1"/>
    </location>
</feature>